<dbReference type="OrthoDB" id="2210at2759"/>
<dbReference type="Proteomes" id="UP000033483">
    <property type="component" value="Unassembled WGS sequence"/>
</dbReference>
<evidence type="ECO:0000313" key="2">
    <source>
        <dbReference type="Proteomes" id="UP000033483"/>
    </source>
</evidence>
<name>A0A0F4ZMF2_9PEZI</name>
<accession>A0A0F4ZMF2</accession>
<dbReference type="GO" id="GO:0032543">
    <property type="term" value="P:mitochondrial translation"/>
    <property type="evidence" value="ECO:0007669"/>
    <property type="project" value="InterPro"/>
</dbReference>
<proteinExistence type="predicted"/>
<protein>
    <recommendedName>
        <fullName evidence="3">37S ribosomal protein mrp10, mitochondrial</fullName>
    </recommendedName>
</protein>
<evidence type="ECO:0008006" key="3">
    <source>
        <dbReference type="Google" id="ProtNLM"/>
    </source>
</evidence>
<sequence length="96" mass="10583">MPAKPMRLPPLQRLQIKDPQAKPEPHCVQVMASVLGCWAAAGYNTAGCAVLEQQLRKCMDGSKPAMPPYNAINSHLARLKKNVNPTPYKKGKRFQG</sequence>
<dbReference type="PANTHER" id="PTHR28066:SF1">
    <property type="entry name" value="SMALL RIBOSOMAL SUBUNIT PROTEIN MS37"/>
    <property type="match status" value="1"/>
</dbReference>
<dbReference type="EMBL" id="LAEV01000119">
    <property type="protein sequence ID" value="KKA31033.1"/>
    <property type="molecule type" value="Genomic_DNA"/>
</dbReference>
<dbReference type="GO" id="GO:0005763">
    <property type="term" value="C:mitochondrial small ribosomal subunit"/>
    <property type="evidence" value="ECO:0007669"/>
    <property type="project" value="TreeGrafter"/>
</dbReference>
<dbReference type="AlphaFoldDB" id="A0A0F4ZMF2"/>
<keyword evidence="2" id="KW-1185">Reference proteome</keyword>
<dbReference type="PANTHER" id="PTHR28066">
    <property type="entry name" value="37S RIBOSOMAL PROTEIN MRP10, MITOCHONDRIAL"/>
    <property type="match status" value="1"/>
</dbReference>
<reference evidence="1 2" key="1">
    <citation type="submission" date="2015-03" db="EMBL/GenBank/DDBJ databases">
        <authorList>
            <person name="Radwan O."/>
            <person name="Al-Naeli F.A."/>
            <person name="Rendon G.A."/>
            <person name="Fields C."/>
        </authorList>
    </citation>
    <scope>NUCLEOTIDE SEQUENCE [LARGE SCALE GENOMIC DNA]</scope>
    <source>
        <strain evidence="1">CR-DP1</strain>
    </source>
</reference>
<organism evidence="1 2">
    <name type="scientific">Thielaviopsis punctulata</name>
    <dbReference type="NCBI Taxonomy" id="72032"/>
    <lineage>
        <taxon>Eukaryota</taxon>
        <taxon>Fungi</taxon>
        <taxon>Dikarya</taxon>
        <taxon>Ascomycota</taxon>
        <taxon>Pezizomycotina</taxon>
        <taxon>Sordariomycetes</taxon>
        <taxon>Hypocreomycetidae</taxon>
        <taxon>Microascales</taxon>
        <taxon>Ceratocystidaceae</taxon>
        <taxon>Thielaviopsis</taxon>
    </lineage>
</organism>
<comment type="caution">
    <text evidence="1">The sequence shown here is derived from an EMBL/GenBank/DDBJ whole genome shotgun (WGS) entry which is preliminary data.</text>
</comment>
<gene>
    <name evidence="1" type="ORF">TD95_004949</name>
</gene>
<dbReference type="InterPro" id="IPR017264">
    <property type="entry name" value="Ribosomal_mS37_fun"/>
</dbReference>
<evidence type="ECO:0000313" key="1">
    <source>
        <dbReference type="EMBL" id="KKA31033.1"/>
    </source>
</evidence>
<dbReference type="GO" id="GO:0003735">
    <property type="term" value="F:structural constituent of ribosome"/>
    <property type="evidence" value="ECO:0007669"/>
    <property type="project" value="InterPro"/>
</dbReference>